<proteinExistence type="predicted"/>
<name>A0A544VZH0_9MYCO</name>
<dbReference type="EMBL" id="VIFX01000021">
    <property type="protein sequence ID" value="TQR85375.1"/>
    <property type="molecule type" value="Genomic_DNA"/>
</dbReference>
<dbReference type="AlphaFoldDB" id="A0A544VZH0"/>
<evidence type="ECO:0000313" key="1">
    <source>
        <dbReference type="EMBL" id="TQR85375.1"/>
    </source>
</evidence>
<protein>
    <submittedName>
        <fullName evidence="1">Uncharacterized protein</fullName>
    </submittedName>
</protein>
<dbReference type="Proteomes" id="UP000315759">
    <property type="component" value="Unassembled WGS sequence"/>
</dbReference>
<organism evidence="1 2">
    <name type="scientific">Mycolicibacterium hodleri</name>
    <dbReference type="NCBI Taxonomy" id="49897"/>
    <lineage>
        <taxon>Bacteria</taxon>
        <taxon>Bacillati</taxon>
        <taxon>Actinomycetota</taxon>
        <taxon>Actinomycetes</taxon>
        <taxon>Mycobacteriales</taxon>
        <taxon>Mycobacteriaceae</taxon>
        <taxon>Mycolicibacterium</taxon>
    </lineage>
</organism>
<accession>A0A544VZH0</accession>
<evidence type="ECO:0000313" key="2">
    <source>
        <dbReference type="Proteomes" id="UP000315759"/>
    </source>
</evidence>
<reference evidence="1 2" key="1">
    <citation type="submission" date="2018-10" db="EMBL/GenBank/DDBJ databases">
        <title>Draft genome of Mycobacterium hodleri strain B.</title>
        <authorList>
            <person name="Amande T.J."/>
            <person name="Mcgenity T.J."/>
        </authorList>
    </citation>
    <scope>NUCLEOTIDE SEQUENCE [LARGE SCALE GENOMIC DNA]</scope>
    <source>
        <strain evidence="1 2">B</strain>
    </source>
</reference>
<comment type="caution">
    <text evidence="1">The sequence shown here is derived from an EMBL/GenBank/DDBJ whole genome shotgun (WGS) entry which is preliminary data.</text>
</comment>
<dbReference type="RefSeq" id="WP_142553246.1">
    <property type="nucleotide sequence ID" value="NZ_VIFX01000021.1"/>
</dbReference>
<sequence length="83" mass="8475">MFAVSCIAFMKRASHQMRRHAMVRLSFAAGLLWPLLALAGVQAVALLILKTALGFVRGGSSAVDGVETPAVASLTPAPAAAAA</sequence>
<gene>
    <name evidence="1" type="ORF">D8S82_17255</name>
</gene>
<keyword evidence="2" id="KW-1185">Reference proteome</keyword>